<dbReference type="OrthoDB" id="1717103at2759"/>
<name>A5BAI9_VITVI</name>
<dbReference type="PANTHER" id="PTHR13273">
    <property type="entry name" value="ANAMORSIN"/>
    <property type="match status" value="1"/>
</dbReference>
<dbReference type="GO" id="GO:0016226">
    <property type="term" value="P:iron-sulfur cluster assembly"/>
    <property type="evidence" value="ECO:0007669"/>
    <property type="project" value="InterPro"/>
</dbReference>
<accession>A5BAI9</accession>
<evidence type="ECO:0000256" key="1">
    <source>
        <dbReference type="SAM" id="MobiDB-lite"/>
    </source>
</evidence>
<dbReference type="ExpressionAtlas" id="A5BAI9">
    <property type="expression patterns" value="baseline and differential"/>
</dbReference>
<sequence>METDMEMEMEIEDGVLIITDSISVNARIVVWALQHFSIPLKDLRIITQASLLEGSLYFKSSSLSTVISISEKPGFHNQLWLLELVKVLKPGGFVFLQEPSLFINGNKDFAVGESRACLERNLLFAGFYSVEGFECLDHTGEIGCSNQEFELIAIKARKTCCNVESSALQKKKILRVETPTVAAVNTLQSRIEDVDDFIDEDTLLTAEDLSRTELPLDNAYVLRERIRERNRLYQRRRRARMTEEQKNREKERRRQYMQNRRIQPISYEVPLPPASYKGAEESDQNQQCAQQLRESIVEMENNQGMGAGEAS</sequence>
<dbReference type="FunFam" id="3.40.50.150:FF:001034">
    <property type="match status" value="1"/>
</dbReference>
<dbReference type="EMBL" id="AM452363">
    <property type="protein sequence ID" value="CAN72158.1"/>
    <property type="molecule type" value="Genomic_DNA"/>
</dbReference>
<dbReference type="GO" id="GO:0051536">
    <property type="term" value="F:iron-sulfur cluster binding"/>
    <property type="evidence" value="ECO:0007669"/>
    <property type="project" value="InterPro"/>
</dbReference>
<dbReference type="InterPro" id="IPR029063">
    <property type="entry name" value="SAM-dependent_MTases_sf"/>
</dbReference>
<protein>
    <recommendedName>
        <fullName evidence="3">Anamorsin-like 2</fullName>
    </recommendedName>
</protein>
<proteinExistence type="predicted"/>
<dbReference type="PANTHER" id="PTHR13273:SF15">
    <property type="entry name" value="ANAMORSIN HOMOLOG 2-LIKE ISOFORM X1"/>
    <property type="match status" value="1"/>
</dbReference>
<feature type="compositionally biased region" description="Basic and acidic residues" evidence="1">
    <location>
        <begin position="240"/>
        <end position="254"/>
    </location>
</feature>
<organism evidence="2">
    <name type="scientific">Vitis vinifera</name>
    <name type="common">Grape</name>
    <dbReference type="NCBI Taxonomy" id="29760"/>
    <lineage>
        <taxon>Eukaryota</taxon>
        <taxon>Viridiplantae</taxon>
        <taxon>Streptophyta</taxon>
        <taxon>Embryophyta</taxon>
        <taxon>Tracheophyta</taxon>
        <taxon>Spermatophyta</taxon>
        <taxon>Magnoliopsida</taxon>
        <taxon>eudicotyledons</taxon>
        <taxon>Gunneridae</taxon>
        <taxon>Pentapetalae</taxon>
        <taxon>rosids</taxon>
        <taxon>Vitales</taxon>
        <taxon>Vitaceae</taxon>
        <taxon>Viteae</taxon>
        <taxon>Vitis</taxon>
    </lineage>
</organism>
<dbReference type="InterPro" id="IPR007785">
    <property type="entry name" value="Anamorsin"/>
</dbReference>
<dbReference type="Gene3D" id="3.40.50.150">
    <property type="entry name" value="Vaccinia Virus protein VP39"/>
    <property type="match status" value="1"/>
</dbReference>
<dbReference type="GO" id="GO:0005737">
    <property type="term" value="C:cytoplasm"/>
    <property type="evidence" value="ECO:0007669"/>
    <property type="project" value="InterPro"/>
</dbReference>
<evidence type="ECO:0000313" key="2">
    <source>
        <dbReference type="EMBL" id="CAN72158.1"/>
    </source>
</evidence>
<evidence type="ECO:0008006" key="3">
    <source>
        <dbReference type="Google" id="ProtNLM"/>
    </source>
</evidence>
<reference evidence="2" key="1">
    <citation type="journal article" date="2007" name="PLoS ONE">
        <title>The first genome sequence of an elite grapevine cultivar (Pinot noir Vitis vinifera L.): coping with a highly heterozygous genome.</title>
        <authorList>
            <person name="Velasco R."/>
            <person name="Zharkikh A."/>
            <person name="Troggio M."/>
            <person name="Cartwright D.A."/>
            <person name="Cestaro A."/>
            <person name="Pruss D."/>
            <person name="Pindo M."/>
            <person name="FitzGerald L.M."/>
            <person name="Vezzulli S."/>
            <person name="Reid J."/>
            <person name="Malacarne G."/>
            <person name="Iliev D."/>
            <person name="Coppola G."/>
            <person name="Wardell B."/>
            <person name="Micheletti D."/>
            <person name="Macalma T."/>
            <person name="Facci M."/>
            <person name="Mitchell J.T."/>
            <person name="Perazzolli M."/>
            <person name="Eldredge G."/>
            <person name="Gatto P."/>
            <person name="Oyzerski R."/>
            <person name="Moretto M."/>
            <person name="Gutin N."/>
            <person name="Stefanini M."/>
            <person name="Chen Y."/>
            <person name="Segala C."/>
            <person name="Davenport C."/>
            <person name="Dematte L."/>
            <person name="Mraz A."/>
            <person name="Battilana J."/>
            <person name="Stormo K."/>
            <person name="Costa F."/>
            <person name="Tao Q."/>
            <person name="Si-Ammour A."/>
            <person name="Harkins T."/>
            <person name="Lackey A."/>
            <person name="Perbost C."/>
            <person name="Taillon B."/>
            <person name="Stella A."/>
            <person name="Solovyev V."/>
            <person name="Fawcett J.A."/>
            <person name="Sterck L."/>
            <person name="Vandepoele K."/>
            <person name="Grando S.M."/>
            <person name="Toppo S."/>
            <person name="Moser C."/>
            <person name="Lanchbury J."/>
            <person name="Bogden R."/>
            <person name="Skolnick M."/>
            <person name="Sgaramella V."/>
            <person name="Bhatnagar S.K."/>
            <person name="Fontana P."/>
            <person name="Gutin A."/>
            <person name="Van de Peer Y."/>
            <person name="Salamini F."/>
            <person name="Viola R."/>
        </authorList>
    </citation>
    <scope>NUCLEOTIDE SEQUENCE</scope>
</reference>
<feature type="region of interest" description="Disordered" evidence="1">
    <location>
        <begin position="237"/>
        <end position="287"/>
    </location>
</feature>
<dbReference type="AlphaFoldDB" id="A5BAI9"/>
<gene>
    <name evidence="2" type="ORF">VITISV_019021</name>
</gene>